<gene>
    <name evidence="1" type="ORF">CRG98_001073</name>
</gene>
<reference evidence="1 2" key="1">
    <citation type="submission" date="2017-11" db="EMBL/GenBank/DDBJ databases">
        <title>De-novo sequencing of pomegranate (Punica granatum L.) genome.</title>
        <authorList>
            <person name="Akparov Z."/>
            <person name="Amiraslanov A."/>
            <person name="Hajiyeva S."/>
            <person name="Abbasov M."/>
            <person name="Kaur K."/>
            <person name="Hamwieh A."/>
            <person name="Solovyev V."/>
            <person name="Salamov A."/>
            <person name="Braich B."/>
            <person name="Kosarev P."/>
            <person name="Mahmoud A."/>
            <person name="Hajiyev E."/>
            <person name="Babayeva S."/>
            <person name="Izzatullayeva V."/>
            <person name="Mammadov A."/>
            <person name="Mammadov A."/>
            <person name="Sharifova S."/>
            <person name="Ojaghi J."/>
            <person name="Eynullazada K."/>
            <person name="Bayramov B."/>
            <person name="Abdulazimova A."/>
            <person name="Shahmuradov I."/>
        </authorList>
    </citation>
    <scope>NUCLEOTIDE SEQUENCE [LARGE SCALE GENOMIC DNA]</scope>
    <source>
        <strain evidence="2">cv. AG2017</strain>
        <tissue evidence="1">Leaf</tissue>
    </source>
</reference>
<dbReference type="AlphaFoldDB" id="A0A2I0LCV7"/>
<name>A0A2I0LCV7_PUNGR</name>
<sequence length="299" mass="33484">MPSPYLITTFILSVHRSTVLRANFQQLLAQMSGISGASARDPVVPVRGKNQFPGLLFKYGLKPIQVALKTGDYNRQVIFIRRGGLSKGFAATKHIYLQTLAISLDKQRWSLAQMLMSSLYRGYGTSSLQQLFISISHGSDSVYELSISVDNVYIIILNPQTAALIKLASTMIKEGRGSELMMRVADPDAPITVYRYHSLCEYMGDDDMFSSDLSDEQLKMKLVTLHTPCQVLADLHLKVSVLGQVPNKRYNDEGNSMADEYMPEHVDKKILVGRVEEAIEAIMDFVSREGPKGWDDPWN</sequence>
<dbReference type="Gene3D" id="3.40.50.1820">
    <property type="entry name" value="alpha/beta hydrolase"/>
    <property type="match status" value="2"/>
</dbReference>
<dbReference type="EMBL" id="PGOL01000044">
    <property type="protein sequence ID" value="PKI78515.1"/>
    <property type="molecule type" value="Genomic_DNA"/>
</dbReference>
<protein>
    <submittedName>
        <fullName evidence="1">Uncharacterized protein</fullName>
    </submittedName>
</protein>
<proteinExistence type="predicted"/>
<evidence type="ECO:0000313" key="1">
    <source>
        <dbReference type="EMBL" id="PKI78515.1"/>
    </source>
</evidence>
<dbReference type="InterPro" id="IPR029058">
    <property type="entry name" value="AB_hydrolase_fold"/>
</dbReference>
<dbReference type="PANTHER" id="PTHR31591:SF1">
    <property type="entry name" value="UPF0613 PROTEIN PB24D3.06C"/>
    <property type="match status" value="1"/>
</dbReference>
<dbReference type="Proteomes" id="UP000233551">
    <property type="component" value="Unassembled WGS sequence"/>
</dbReference>
<organism evidence="1 2">
    <name type="scientific">Punica granatum</name>
    <name type="common">Pomegranate</name>
    <dbReference type="NCBI Taxonomy" id="22663"/>
    <lineage>
        <taxon>Eukaryota</taxon>
        <taxon>Viridiplantae</taxon>
        <taxon>Streptophyta</taxon>
        <taxon>Embryophyta</taxon>
        <taxon>Tracheophyta</taxon>
        <taxon>Spermatophyta</taxon>
        <taxon>Magnoliopsida</taxon>
        <taxon>eudicotyledons</taxon>
        <taxon>Gunneridae</taxon>
        <taxon>Pentapetalae</taxon>
        <taxon>rosids</taxon>
        <taxon>malvids</taxon>
        <taxon>Myrtales</taxon>
        <taxon>Lythraceae</taxon>
        <taxon>Punica</taxon>
    </lineage>
</organism>
<dbReference type="Pfam" id="PF08538">
    <property type="entry name" value="DUF1749"/>
    <property type="match status" value="2"/>
</dbReference>
<dbReference type="InterPro" id="IPR013744">
    <property type="entry name" value="SidJ"/>
</dbReference>
<keyword evidence="2" id="KW-1185">Reference proteome</keyword>
<dbReference type="PANTHER" id="PTHR31591">
    <property type="entry name" value="UPF0613 PROTEIN PB24D3.06C"/>
    <property type="match status" value="1"/>
</dbReference>
<comment type="caution">
    <text evidence="1">The sequence shown here is derived from an EMBL/GenBank/DDBJ whole genome shotgun (WGS) entry which is preliminary data.</text>
</comment>
<accession>A0A2I0LCV7</accession>
<evidence type="ECO:0000313" key="2">
    <source>
        <dbReference type="Proteomes" id="UP000233551"/>
    </source>
</evidence>